<dbReference type="PRINTS" id="PR00080">
    <property type="entry name" value="SDRFAMILY"/>
</dbReference>
<dbReference type="Pfam" id="PF00106">
    <property type="entry name" value="adh_short"/>
    <property type="match status" value="1"/>
</dbReference>
<protein>
    <submittedName>
        <fullName evidence="5">3-oxoacyl-[acyl-carrier-protein] reductase</fullName>
        <ecNumber evidence="5">1.1.1.100</ecNumber>
    </submittedName>
</protein>
<dbReference type="RefSeq" id="WP_112377206.1">
    <property type="nucleotide sequence ID" value="NZ_CP030104.1"/>
</dbReference>
<dbReference type="Proteomes" id="UP000248536">
    <property type="component" value="Chromosome"/>
</dbReference>
<comment type="similarity">
    <text evidence="1 4">Belongs to the short-chain dehydrogenases/reductases (SDR) family.</text>
</comment>
<evidence type="ECO:0000313" key="5">
    <source>
        <dbReference type="EMBL" id="AWX43648.1"/>
    </source>
</evidence>
<dbReference type="SUPFAM" id="SSF51735">
    <property type="entry name" value="NAD(P)-binding Rossmann-fold domains"/>
    <property type="match status" value="1"/>
</dbReference>
<dbReference type="PRINTS" id="PR00081">
    <property type="entry name" value="GDHRDH"/>
</dbReference>
<dbReference type="InterPro" id="IPR036291">
    <property type="entry name" value="NAD(P)-bd_dom_sf"/>
</dbReference>
<evidence type="ECO:0000256" key="4">
    <source>
        <dbReference type="RuleBase" id="RU000363"/>
    </source>
</evidence>
<dbReference type="AlphaFoldDB" id="A0A2Z4LQG5"/>
<dbReference type="KEGG" id="spon:HME9304_00639"/>
<dbReference type="EC" id="1.1.1.100" evidence="5"/>
<keyword evidence="2" id="KW-0521">NADP</keyword>
<dbReference type="PANTHER" id="PTHR43490:SF99">
    <property type="entry name" value="SHORT-CHAIN DEHYDROGENASE_REDUCTASE"/>
    <property type="match status" value="1"/>
</dbReference>
<dbReference type="InterPro" id="IPR020904">
    <property type="entry name" value="Sc_DH/Rdtase_CS"/>
</dbReference>
<dbReference type="PROSITE" id="PS00061">
    <property type="entry name" value="ADH_SHORT"/>
    <property type="match status" value="1"/>
</dbReference>
<accession>A0A2Z4LQG5</accession>
<evidence type="ECO:0000256" key="1">
    <source>
        <dbReference type="ARBA" id="ARBA00006484"/>
    </source>
</evidence>
<evidence type="ECO:0000256" key="3">
    <source>
        <dbReference type="ARBA" id="ARBA00023002"/>
    </source>
</evidence>
<dbReference type="OrthoDB" id="5786478at2"/>
<proteinExistence type="inferred from homology"/>
<dbReference type="PANTHER" id="PTHR43490">
    <property type="entry name" value="(+)-NEOMENTHOL DEHYDROGENASE"/>
    <property type="match status" value="1"/>
</dbReference>
<dbReference type="EMBL" id="CP030104">
    <property type="protein sequence ID" value="AWX43648.1"/>
    <property type="molecule type" value="Genomic_DNA"/>
</dbReference>
<dbReference type="GO" id="GO:0004316">
    <property type="term" value="F:3-oxoacyl-[acyl-carrier-protein] reductase (NADPH) activity"/>
    <property type="evidence" value="ECO:0007669"/>
    <property type="project" value="UniProtKB-EC"/>
</dbReference>
<dbReference type="InterPro" id="IPR002347">
    <property type="entry name" value="SDR_fam"/>
</dbReference>
<keyword evidence="6" id="KW-1185">Reference proteome</keyword>
<keyword evidence="3 5" id="KW-0560">Oxidoreductase</keyword>
<evidence type="ECO:0000313" key="6">
    <source>
        <dbReference type="Proteomes" id="UP000248536"/>
    </source>
</evidence>
<evidence type="ECO:0000256" key="2">
    <source>
        <dbReference type="ARBA" id="ARBA00022857"/>
    </source>
</evidence>
<dbReference type="Gene3D" id="3.40.50.720">
    <property type="entry name" value="NAD(P)-binding Rossmann-like Domain"/>
    <property type="match status" value="1"/>
</dbReference>
<gene>
    <name evidence="5" type="primary">fabG</name>
    <name evidence="5" type="ORF">HME9304_00639</name>
</gene>
<reference evidence="5 6" key="1">
    <citation type="submission" date="2018-06" db="EMBL/GenBank/DDBJ databases">
        <title>Spongiibacterium sp. HME9304 Genome sequencing and assembly.</title>
        <authorList>
            <person name="Kang H."/>
            <person name="Kim H."/>
            <person name="Joh K."/>
        </authorList>
    </citation>
    <scope>NUCLEOTIDE SEQUENCE [LARGE SCALE GENOMIC DNA]</scope>
    <source>
        <strain evidence="5 6">HME9304</strain>
    </source>
</reference>
<sequence>MDKIVLITGVSRELGLGYETAKQLKEAGYKVIATARDLAKVSVLADKIGVTAKELDITNDHSIRKLYNELQEKFGKIDVLINNAGSFFDQGGNPLTSNIEFIKDALDTNLLGAWRMIQAFHPLLKESDRPRIVNVSSGAGSFGDAVFGLAHHFSKVPVYGITKLALNGLTVKLASQFKDGSIKINSVDPGFTATYPGTEKWGARPVEESAKGIIWAATLPEDGPSGGFFKDGESIDW</sequence>
<organism evidence="5 6">
    <name type="scientific">Flagellimonas maritima</name>
    <dbReference type="NCBI Taxonomy" id="1383885"/>
    <lineage>
        <taxon>Bacteria</taxon>
        <taxon>Pseudomonadati</taxon>
        <taxon>Bacteroidota</taxon>
        <taxon>Flavobacteriia</taxon>
        <taxon>Flavobacteriales</taxon>
        <taxon>Flavobacteriaceae</taxon>
        <taxon>Flagellimonas</taxon>
    </lineage>
</organism>
<name>A0A2Z4LQG5_9FLAO</name>